<dbReference type="InterPro" id="IPR050397">
    <property type="entry name" value="Env_Response_Regulators"/>
</dbReference>
<dbReference type="Pfam" id="PF13545">
    <property type="entry name" value="HTH_Crp_2"/>
    <property type="match status" value="1"/>
</dbReference>
<dbReference type="RefSeq" id="WP_220556824.1">
    <property type="nucleotide sequence ID" value="NZ_CP071586.1"/>
</dbReference>
<dbReference type="Proteomes" id="UP000824588">
    <property type="component" value="Chromosome"/>
</dbReference>
<dbReference type="InterPro" id="IPR000595">
    <property type="entry name" value="cNMP-bd_dom"/>
</dbReference>
<evidence type="ECO:0000259" key="4">
    <source>
        <dbReference type="PROSITE" id="PS50042"/>
    </source>
</evidence>
<keyword evidence="2" id="KW-0238">DNA-binding</keyword>
<dbReference type="InterPro" id="IPR036390">
    <property type="entry name" value="WH_DNA-bd_sf"/>
</dbReference>
<dbReference type="CDD" id="cd00038">
    <property type="entry name" value="CAP_ED"/>
    <property type="match status" value="1"/>
</dbReference>
<evidence type="ECO:0000256" key="1">
    <source>
        <dbReference type="ARBA" id="ARBA00023015"/>
    </source>
</evidence>
<feature type="domain" description="Cyclic nucleotide-binding" evidence="4">
    <location>
        <begin position="16"/>
        <end position="119"/>
    </location>
</feature>
<dbReference type="Gene3D" id="1.10.10.10">
    <property type="entry name" value="Winged helix-like DNA-binding domain superfamily/Winged helix DNA-binding domain"/>
    <property type="match status" value="1"/>
</dbReference>
<dbReference type="Gene3D" id="2.60.120.10">
    <property type="entry name" value="Jelly Rolls"/>
    <property type="match status" value="1"/>
</dbReference>
<keyword evidence="1" id="KW-0805">Transcription regulation</keyword>
<evidence type="ECO:0000256" key="3">
    <source>
        <dbReference type="ARBA" id="ARBA00023163"/>
    </source>
</evidence>
<evidence type="ECO:0000256" key="2">
    <source>
        <dbReference type="ARBA" id="ARBA00023125"/>
    </source>
</evidence>
<dbReference type="PROSITE" id="PS50042">
    <property type="entry name" value="CNMP_BINDING_3"/>
    <property type="match status" value="1"/>
</dbReference>
<reference evidence="5 6" key="1">
    <citation type="journal article" date="2022" name="Int. J. Syst. Evol. Microbiol.">
        <title>Pseudomonas germanica sp. nov., isolated from Iris germanica rhizomes.</title>
        <authorList>
            <person name="Atanasov K.E."/>
            <person name="Galbis D.M."/>
            <person name="Gallego J."/>
            <person name="Serpico A."/>
            <person name="Bosch M."/>
            <person name="Altabella T."/>
            <person name="Ferrer A."/>
        </authorList>
    </citation>
    <scope>NUCLEOTIDE SEQUENCE [LARGE SCALE GENOMIC DNA]</scope>
    <source>
        <strain evidence="5 6">FIT28</strain>
    </source>
</reference>
<evidence type="ECO:0000313" key="6">
    <source>
        <dbReference type="Proteomes" id="UP000824588"/>
    </source>
</evidence>
<dbReference type="Pfam" id="PF00027">
    <property type="entry name" value="cNMP_binding"/>
    <property type="match status" value="1"/>
</dbReference>
<dbReference type="SMART" id="SM00100">
    <property type="entry name" value="cNMP"/>
    <property type="match status" value="1"/>
</dbReference>
<gene>
    <name evidence="5" type="ORF">J0G10_22970</name>
</gene>
<evidence type="ECO:0000313" key="5">
    <source>
        <dbReference type="EMBL" id="QYY80576.1"/>
    </source>
</evidence>
<dbReference type="PANTHER" id="PTHR24567">
    <property type="entry name" value="CRP FAMILY TRANSCRIPTIONAL REGULATORY PROTEIN"/>
    <property type="match status" value="1"/>
</dbReference>
<accession>A0ABX8YKU7</accession>
<protein>
    <submittedName>
        <fullName evidence="5">Crp/Fnr family transcriptional regulator</fullName>
    </submittedName>
</protein>
<dbReference type="InterPro" id="IPR014710">
    <property type="entry name" value="RmlC-like_jellyroll"/>
</dbReference>
<dbReference type="InterPro" id="IPR012318">
    <property type="entry name" value="HTH_CRP"/>
</dbReference>
<dbReference type="PANTHER" id="PTHR24567:SF74">
    <property type="entry name" value="HTH-TYPE TRANSCRIPTIONAL REGULATOR ARCR"/>
    <property type="match status" value="1"/>
</dbReference>
<organism evidence="5 6">
    <name type="scientific">Pseudomonas germanica</name>
    <dbReference type="NCBI Taxonomy" id="2815720"/>
    <lineage>
        <taxon>Bacteria</taxon>
        <taxon>Pseudomonadati</taxon>
        <taxon>Pseudomonadota</taxon>
        <taxon>Gammaproteobacteria</taxon>
        <taxon>Pseudomonadales</taxon>
        <taxon>Pseudomonadaceae</taxon>
        <taxon>Pseudomonas</taxon>
    </lineage>
</organism>
<dbReference type="InterPro" id="IPR018490">
    <property type="entry name" value="cNMP-bd_dom_sf"/>
</dbReference>
<sequence length="230" mass="25391">MLAYDQLLKQMAENQWFAGLAPDVQQEMLVDSRIQRLNPGEFLLRQGDAPGCFYGLVHGALKVSSLGEDGKEAILTVFEVGNWFGETSLLDGLPRMHDMSAVTAVEVRCIEPADFERLMSNNGFARAIAALQAMHSRLVYKMLEDSMLRSTRMRIARRLDHLAHGDTSLSLNERHVLNITQDSLAMMLGITRQTLALELKSMAGEGAVILKYGQVQIASLAKLKAMASGL</sequence>
<proteinExistence type="predicted"/>
<dbReference type="SUPFAM" id="SSF46785">
    <property type="entry name" value="Winged helix' DNA-binding domain"/>
    <property type="match status" value="1"/>
</dbReference>
<keyword evidence="3" id="KW-0804">Transcription</keyword>
<dbReference type="EMBL" id="CP071586">
    <property type="protein sequence ID" value="QYY80576.1"/>
    <property type="molecule type" value="Genomic_DNA"/>
</dbReference>
<dbReference type="InterPro" id="IPR036388">
    <property type="entry name" value="WH-like_DNA-bd_sf"/>
</dbReference>
<dbReference type="SUPFAM" id="SSF51206">
    <property type="entry name" value="cAMP-binding domain-like"/>
    <property type="match status" value="1"/>
</dbReference>
<name>A0ABX8YKU7_9PSED</name>
<keyword evidence="6" id="KW-1185">Reference proteome</keyword>